<protein>
    <submittedName>
        <fullName evidence="1">Str. FM013</fullName>
    </submittedName>
</protein>
<name>A0A0G4P385_PENC3</name>
<organism evidence="1 2">
    <name type="scientific">Penicillium camemberti (strain FM 013)</name>
    <dbReference type="NCBI Taxonomy" id="1429867"/>
    <lineage>
        <taxon>Eukaryota</taxon>
        <taxon>Fungi</taxon>
        <taxon>Dikarya</taxon>
        <taxon>Ascomycota</taxon>
        <taxon>Pezizomycotina</taxon>
        <taxon>Eurotiomycetes</taxon>
        <taxon>Eurotiomycetidae</taxon>
        <taxon>Eurotiales</taxon>
        <taxon>Aspergillaceae</taxon>
        <taxon>Penicillium</taxon>
    </lineage>
</organism>
<sequence length="69" mass="7760">MIEGVAWTTQPFIQVRWQWLALPAVPLVTVMKTRNRVIWKSSTLAPLFTDVSIQIGHGGIDFKLVSRPG</sequence>
<evidence type="ECO:0000313" key="2">
    <source>
        <dbReference type="Proteomes" id="UP000053732"/>
    </source>
</evidence>
<gene>
    <name evidence="1" type="ORF">PCAMFM013_S004g000713</name>
</gene>
<evidence type="ECO:0000313" key="1">
    <source>
        <dbReference type="EMBL" id="CRL20772.1"/>
    </source>
</evidence>
<keyword evidence="2" id="KW-1185">Reference proteome</keyword>
<reference evidence="1 2" key="1">
    <citation type="journal article" date="2014" name="Nat. Commun.">
        <title>Multiple recent horizontal transfers of a large genomic region in cheese making fungi.</title>
        <authorList>
            <person name="Cheeseman K."/>
            <person name="Ropars J."/>
            <person name="Renault P."/>
            <person name="Dupont J."/>
            <person name="Gouzy J."/>
            <person name="Branca A."/>
            <person name="Abraham A.L."/>
            <person name="Ceppi M."/>
            <person name="Conseiller E."/>
            <person name="Debuchy R."/>
            <person name="Malagnac F."/>
            <person name="Goarin A."/>
            <person name="Silar P."/>
            <person name="Lacoste S."/>
            <person name="Sallet E."/>
            <person name="Bensimon A."/>
            <person name="Giraud T."/>
            <person name="Brygoo Y."/>
        </authorList>
    </citation>
    <scope>NUCLEOTIDE SEQUENCE [LARGE SCALE GENOMIC DNA]</scope>
    <source>
        <strain evidence="2">FM 013</strain>
    </source>
</reference>
<dbReference type="EMBL" id="HG793137">
    <property type="protein sequence ID" value="CRL20772.1"/>
    <property type="molecule type" value="Genomic_DNA"/>
</dbReference>
<proteinExistence type="predicted"/>
<dbReference type="Proteomes" id="UP000053732">
    <property type="component" value="Unassembled WGS sequence"/>
</dbReference>
<dbReference type="AlphaFoldDB" id="A0A0G4P385"/>
<accession>A0A0G4P385</accession>